<feature type="transmembrane region" description="Helical" evidence="9">
    <location>
        <begin position="603"/>
        <end position="629"/>
    </location>
</feature>
<dbReference type="InterPro" id="IPR008984">
    <property type="entry name" value="SMAD_FHA_dom_sf"/>
</dbReference>
<evidence type="ECO:0000256" key="3">
    <source>
        <dbReference type="ARBA" id="ARBA00022692"/>
    </source>
</evidence>
<organism evidence="12 13">
    <name type="scientific">Talaromyces rugulosus</name>
    <name type="common">Penicillium rugulosum</name>
    <dbReference type="NCBI Taxonomy" id="121627"/>
    <lineage>
        <taxon>Eukaryota</taxon>
        <taxon>Fungi</taxon>
        <taxon>Dikarya</taxon>
        <taxon>Ascomycota</taxon>
        <taxon>Pezizomycotina</taxon>
        <taxon>Eurotiomycetes</taxon>
        <taxon>Eurotiomycetidae</taxon>
        <taxon>Eurotiales</taxon>
        <taxon>Trichocomaceae</taxon>
        <taxon>Talaromyces</taxon>
        <taxon>Talaromyces sect. Islandici</taxon>
    </lineage>
</organism>
<dbReference type="OrthoDB" id="1368at2759"/>
<dbReference type="Gene3D" id="2.60.200.20">
    <property type="match status" value="1"/>
</dbReference>
<dbReference type="Gene3D" id="3.30.40.10">
    <property type="entry name" value="Zinc/RING finger domain, C3HC4 (zinc finger)"/>
    <property type="match status" value="1"/>
</dbReference>
<dbReference type="PANTHER" id="PTHR33281">
    <property type="entry name" value="UPF0187 PROTEIN YNEE"/>
    <property type="match status" value="1"/>
</dbReference>
<dbReference type="SMART" id="SM00240">
    <property type="entry name" value="FHA"/>
    <property type="match status" value="1"/>
</dbReference>
<gene>
    <name evidence="12" type="ORF">TRUGW13939_05472</name>
</gene>
<evidence type="ECO:0000259" key="11">
    <source>
        <dbReference type="PROSITE" id="PS50089"/>
    </source>
</evidence>
<dbReference type="PROSITE" id="PS50089">
    <property type="entry name" value="ZF_RING_2"/>
    <property type="match status" value="1"/>
</dbReference>
<keyword evidence="13" id="KW-1185">Reference proteome</keyword>
<dbReference type="InterPro" id="IPR001841">
    <property type="entry name" value="Znf_RING"/>
</dbReference>
<keyword evidence="7" id="KW-0479">Metal-binding</keyword>
<dbReference type="GO" id="GO:0016020">
    <property type="term" value="C:membrane"/>
    <property type="evidence" value="ECO:0007669"/>
    <property type="project" value="UniProtKB-SubCell"/>
</dbReference>
<feature type="compositionally biased region" description="Low complexity" evidence="8">
    <location>
        <begin position="131"/>
        <end position="144"/>
    </location>
</feature>
<dbReference type="InterPro" id="IPR044669">
    <property type="entry name" value="YneE/VCCN1/2-like"/>
</dbReference>
<evidence type="ECO:0000313" key="12">
    <source>
        <dbReference type="EMBL" id="QKX58350.1"/>
    </source>
</evidence>
<evidence type="ECO:0008006" key="14">
    <source>
        <dbReference type="Google" id="ProtNLM"/>
    </source>
</evidence>
<evidence type="ECO:0000256" key="4">
    <source>
        <dbReference type="ARBA" id="ARBA00022989"/>
    </source>
</evidence>
<keyword evidence="2" id="KW-0813">Transport</keyword>
<reference evidence="13" key="1">
    <citation type="submission" date="2020-06" db="EMBL/GenBank/DDBJ databases">
        <title>A chromosome-scale genome assembly of Talaromyces rugulosus W13939.</title>
        <authorList>
            <person name="Wang B."/>
            <person name="Guo L."/>
            <person name="Ye K."/>
            <person name="Wang L."/>
        </authorList>
    </citation>
    <scope>NUCLEOTIDE SEQUENCE [LARGE SCALE GENOMIC DNA]</scope>
    <source>
        <strain evidence="13">W13939</strain>
    </source>
</reference>
<dbReference type="InterPro" id="IPR000253">
    <property type="entry name" value="FHA_dom"/>
</dbReference>
<dbReference type="PROSITE" id="PS50006">
    <property type="entry name" value="FHA_DOMAIN"/>
    <property type="match status" value="1"/>
</dbReference>
<evidence type="ECO:0000256" key="9">
    <source>
        <dbReference type="SAM" id="Phobius"/>
    </source>
</evidence>
<proteinExistence type="predicted"/>
<feature type="compositionally biased region" description="Polar residues" evidence="8">
    <location>
        <begin position="114"/>
        <end position="130"/>
    </location>
</feature>
<evidence type="ECO:0000256" key="1">
    <source>
        <dbReference type="ARBA" id="ARBA00004141"/>
    </source>
</evidence>
<feature type="region of interest" description="Disordered" evidence="8">
    <location>
        <begin position="1"/>
        <end position="215"/>
    </location>
</feature>
<feature type="transmembrane region" description="Helical" evidence="9">
    <location>
        <begin position="641"/>
        <end position="661"/>
    </location>
</feature>
<sequence length="966" mass="105581">IYSMATEPSRTGRLRRLSQLRTYTQSHLIPSSPPASSSPPLPPPAPLASSPPSSSSNNQNNSNKKRNRNSLSRVVGFSSPFHFSTSASAPEPEQPPPNNNVTSTLTAAAHDLRSSGSLSTNSGDLQDQTGSSASSHAPVAPATAESAMPAGAPRDPGQQAGSASPPEESSSLTPDADFASSTRPKMSSKTIRFFSHQDPHHTSRPSLQFPPMSRTIPSEDSIIRIGRYSERDGVPIANPTDPSDAPMGFKSKVVSRKHCEFSFSNGQWHIKDVGSSSGTFLNRIRLSPPNIPSRLYAVRDGDVVQLGIDFRGGEEMIFRCVRIRIECNRTWQQRPNEFNKNTENLINNLGKGKAAADFAGCRECSICLGSVLRPYQCLFMAACAHVWHYKCISRLIHSRDYPMFQCPNCRVWTDLNAEVDDTVDLEEENQTELESKLADAEDGNDTTTTQDDSATAEEQHPSGPGQGQASRDAAEANDLAAIVENMDLEDRSTPMQDGENPDSGNNSTAETGTPSESRGRSANIPIPASSGLRLRPPSPDSYAPDNFEDNPMTPRNDTGPLALDGRTGPPDLGHGFPNNRHHFRAGTHPFMLSSRKKPRRLPLVFRFIKGAIHGAILIPVFCHAVFTAVVVVLDRHVFNTVGLPSTIIPSLSIVVGLILVFRNQTSYNRFWDGRNGIQTVHTSVRNLVRVILTHAYTVDRPLTSAEKDDVERTIRFLMAIPYAVKNHLRAEWGAAWAGRVIGQDIDEDGESVFNPVYASLLPVGLEGHEQDGLGLPFQLTFFVDAFIKRGVLRDWFSAPGASQMQAQLGTLTQAIGSCEVIKMTPIPVAHLIHQKQVLALFGCVLPFAMVDELSWWSIPIVTLVIFTLYGIEGIGSQLEDPFGYDRNDIKMDAIVSDANVEIEVILDEWRRVTAAAEIAVKQAGTPEDRVAPPPAHPLSSSPRYQPGDLFLRARPRSVNVNWNRGA</sequence>
<dbReference type="GO" id="GO:0008270">
    <property type="term" value="F:zinc ion binding"/>
    <property type="evidence" value="ECO:0007669"/>
    <property type="project" value="UniProtKB-KW"/>
</dbReference>
<feature type="region of interest" description="Disordered" evidence="8">
    <location>
        <begin position="489"/>
        <end position="580"/>
    </location>
</feature>
<feature type="domain" description="FHA" evidence="10">
    <location>
        <begin position="223"/>
        <end position="286"/>
    </location>
</feature>
<evidence type="ECO:0000256" key="5">
    <source>
        <dbReference type="ARBA" id="ARBA00023065"/>
    </source>
</evidence>
<dbReference type="PANTHER" id="PTHR33281:SF16">
    <property type="match status" value="1"/>
</dbReference>
<dbReference type="EMBL" id="CP055900">
    <property type="protein sequence ID" value="QKX58350.1"/>
    <property type="molecule type" value="Genomic_DNA"/>
</dbReference>
<dbReference type="FunFam" id="2.60.200.20:FF:000030">
    <property type="entry name" value="FHA domain-containing protein"/>
    <property type="match status" value="1"/>
</dbReference>
<keyword evidence="7" id="KW-0862">Zinc</keyword>
<dbReference type="SUPFAM" id="SSF49879">
    <property type="entry name" value="SMAD/FHA domain"/>
    <property type="match status" value="1"/>
</dbReference>
<comment type="subcellular location">
    <subcellularLocation>
        <location evidence="1">Membrane</location>
        <topology evidence="1">Multi-pass membrane protein</topology>
    </subcellularLocation>
</comment>
<dbReference type="Pfam" id="PF25539">
    <property type="entry name" value="Bestrophin_2"/>
    <property type="match status" value="1"/>
</dbReference>
<keyword evidence="3 9" id="KW-0812">Transmembrane</keyword>
<feature type="domain" description="RING-type" evidence="11">
    <location>
        <begin position="364"/>
        <end position="410"/>
    </location>
</feature>
<dbReference type="SUPFAM" id="SSF57850">
    <property type="entry name" value="RING/U-box"/>
    <property type="match status" value="1"/>
</dbReference>
<dbReference type="Pfam" id="PF17123">
    <property type="entry name" value="zf-RING_11"/>
    <property type="match status" value="1"/>
</dbReference>
<feature type="region of interest" description="Disordered" evidence="8">
    <location>
        <begin position="923"/>
        <end position="947"/>
    </location>
</feature>
<feature type="compositionally biased region" description="Polar residues" evidence="8">
    <location>
        <begin position="179"/>
        <end position="190"/>
    </location>
</feature>
<evidence type="ECO:0000256" key="7">
    <source>
        <dbReference type="PROSITE-ProRule" id="PRU00175"/>
    </source>
</evidence>
<evidence type="ECO:0000256" key="6">
    <source>
        <dbReference type="ARBA" id="ARBA00023136"/>
    </source>
</evidence>
<evidence type="ECO:0000256" key="8">
    <source>
        <dbReference type="SAM" id="MobiDB-lite"/>
    </source>
</evidence>
<feature type="compositionally biased region" description="Polar residues" evidence="8">
    <location>
        <begin position="19"/>
        <end position="29"/>
    </location>
</feature>
<evidence type="ECO:0000256" key="2">
    <source>
        <dbReference type="ARBA" id="ARBA00022448"/>
    </source>
</evidence>
<feature type="region of interest" description="Disordered" evidence="8">
    <location>
        <begin position="425"/>
        <end position="474"/>
    </location>
</feature>
<dbReference type="RefSeq" id="XP_035344528.1">
    <property type="nucleotide sequence ID" value="XM_035488635.1"/>
</dbReference>
<dbReference type="Proteomes" id="UP000509510">
    <property type="component" value="Chromosome III"/>
</dbReference>
<name>A0A7H8QWC4_TALRU</name>
<keyword evidence="6 9" id="KW-0472">Membrane</keyword>
<evidence type="ECO:0000259" key="10">
    <source>
        <dbReference type="PROSITE" id="PS50006"/>
    </source>
</evidence>
<evidence type="ECO:0000313" key="13">
    <source>
        <dbReference type="Proteomes" id="UP000509510"/>
    </source>
</evidence>
<dbReference type="GeneID" id="55992969"/>
<dbReference type="GO" id="GO:0005254">
    <property type="term" value="F:chloride channel activity"/>
    <property type="evidence" value="ECO:0007669"/>
    <property type="project" value="InterPro"/>
</dbReference>
<feature type="compositionally biased region" description="Low complexity" evidence="8">
    <location>
        <begin position="160"/>
        <end position="171"/>
    </location>
</feature>
<feature type="compositionally biased region" description="Low complexity" evidence="8">
    <location>
        <begin position="47"/>
        <end position="62"/>
    </location>
</feature>
<feature type="compositionally biased region" description="Polar residues" evidence="8">
    <location>
        <begin position="502"/>
        <end position="516"/>
    </location>
</feature>
<dbReference type="Pfam" id="PF00498">
    <property type="entry name" value="FHA"/>
    <property type="match status" value="1"/>
</dbReference>
<dbReference type="AlphaFoldDB" id="A0A7H8QWC4"/>
<keyword evidence="5" id="KW-0406">Ion transport</keyword>
<dbReference type="InterPro" id="IPR013083">
    <property type="entry name" value="Znf_RING/FYVE/PHD"/>
</dbReference>
<accession>A0A7H8QWC4</accession>
<feature type="non-terminal residue" evidence="12">
    <location>
        <position position="1"/>
    </location>
</feature>
<feature type="compositionally biased region" description="Pro residues" evidence="8">
    <location>
        <begin position="31"/>
        <end position="46"/>
    </location>
</feature>
<keyword evidence="4 9" id="KW-1133">Transmembrane helix</keyword>
<dbReference type="KEGG" id="trg:TRUGW13939_05472"/>
<keyword evidence="7" id="KW-0863">Zinc-finger</keyword>
<protein>
    <recommendedName>
        <fullName evidence="14">FHA domain-containing protein</fullName>
    </recommendedName>
</protein>